<evidence type="ECO:0000313" key="3">
    <source>
        <dbReference type="EMBL" id="EIT84626.1"/>
    </source>
</evidence>
<feature type="active site" description="Proton donor" evidence="1">
    <location>
        <position position="132"/>
    </location>
</feature>
<dbReference type="GO" id="GO:0000271">
    <property type="term" value="P:polysaccharide biosynthetic process"/>
    <property type="evidence" value="ECO:0007669"/>
    <property type="project" value="TreeGrafter"/>
</dbReference>
<dbReference type="SUPFAM" id="SSF51182">
    <property type="entry name" value="RmlC-like cupins"/>
    <property type="match status" value="1"/>
</dbReference>
<dbReference type="RefSeq" id="WP_007203056.1">
    <property type="nucleotide sequence ID" value="NZ_AKKV01000031.1"/>
</dbReference>
<protein>
    <submittedName>
        <fullName evidence="3">dTDP-4-dehydrorhamnose 3,5-epimerase</fullName>
    </submittedName>
</protein>
<keyword evidence="4" id="KW-1185">Reference proteome</keyword>
<dbReference type="AlphaFoldDB" id="I8IYS4"/>
<dbReference type="STRING" id="1196324.A374_14900"/>
<feature type="active site" description="Proton acceptor" evidence="1">
    <location>
        <position position="62"/>
    </location>
</feature>
<dbReference type="InterPro" id="IPR014710">
    <property type="entry name" value="RmlC-like_jellyroll"/>
</dbReference>
<dbReference type="CDD" id="cd00438">
    <property type="entry name" value="cupin_RmlC"/>
    <property type="match status" value="1"/>
</dbReference>
<evidence type="ECO:0000256" key="2">
    <source>
        <dbReference type="PIRSR" id="PIRSR600888-3"/>
    </source>
</evidence>
<dbReference type="GO" id="GO:0019305">
    <property type="term" value="P:dTDP-rhamnose biosynthetic process"/>
    <property type="evidence" value="ECO:0007669"/>
    <property type="project" value="TreeGrafter"/>
</dbReference>
<dbReference type="Pfam" id="PF00908">
    <property type="entry name" value="dTDP_sugar_isom"/>
    <property type="match status" value="1"/>
</dbReference>
<dbReference type="InterPro" id="IPR000888">
    <property type="entry name" value="RmlC-like"/>
</dbReference>
<organism evidence="3 4">
    <name type="scientific">Fictibacillus macauensis ZFHKF-1</name>
    <dbReference type="NCBI Taxonomy" id="1196324"/>
    <lineage>
        <taxon>Bacteria</taxon>
        <taxon>Bacillati</taxon>
        <taxon>Bacillota</taxon>
        <taxon>Bacilli</taxon>
        <taxon>Bacillales</taxon>
        <taxon>Fictibacillaceae</taxon>
        <taxon>Fictibacillus</taxon>
    </lineage>
</organism>
<evidence type="ECO:0000256" key="1">
    <source>
        <dbReference type="PIRSR" id="PIRSR600888-1"/>
    </source>
</evidence>
<reference evidence="3 4" key="1">
    <citation type="journal article" date="2012" name="J. Bacteriol.">
        <title>Genome of Bacillus macauensis ZFHKF-1, a Long-Chain-Forming Bacterium.</title>
        <authorList>
            <person name="Cai L."/>
            <person name="Zhang T."/>
        </authorList>
    </citation>
    <scope>NUCLEOTIDE SEQUENCE [LARGE SCALE GENOMIC DNA]</scope>
    <source>
        <strain evidence="3 4">ZFHKF-1</strain>
    </source>
</reference>
<feature type="site" description="Participates in a stacking interaction with the thymidine ring of dTDP-4-oxo-6-deoxyglucose" evidence="2">
    <location>
        <position position="138"/>
    </location>
</feature>
<dbReference type="EMBL" id="AKKV01000031">
    <property type="protein sequence ID" value="EIT84626.1"/>
    <property type="molecule type" value="Genomic_DNA"/>
</dbReference>
<dbReference type="PATRIC" id="fig|1196324.3.peg.3046"/>
<dbReference type="GO" id="GO:0005829">
    <property type="term" value="C:cytosol"/>
    <property type="evidence" value="ECO:0007669"/>
    <property type="project" value="TreeGrafter"/>
</dbReference>
<dbReference type="InterPro" id="IPR011051">
    <property type="entry name" value="RmlC_Cupin_sf"/>
</dbReference>
<dbReference type="GO" id="GO:0008830">
    <property type="term" value="F:dTDP-4-dehydrorhamnose 3,5-epimerase activity"/>
    <property type="evidence" value="ECO:0007669"/>
    <property type="project" value="InterPro"/>
</dbReference>
<gene>
    <name evidence="3" type="ORF">A374_14900</name>
</gene>
<accession>I8IYS4</accession>
<dbReference type="Proteomes" id="UP000004080">
    <property type="component" value="Unassembled WGS sequence"/>
</dbReference>
<sequence>MKVTETSLEGAYLLTMDVHHDLRGAFHRVWCKNALSAHNLCGDGLQSSISINASKGTIRGMHYQEKPYEEVKIVSCLKGAIHDVIIDLRKHSPTYLDHFSVTLQEKSGESLYIPKGFAHGFQTLEDDTIVAYMISALYVPESARTIRYNDPRFSIQWPIKDSIILSHNDLNSPYYED</sequence>
<dbReference type="OrthoDB" id="9800680at2"/>
<proteinExistence type="predicted"/>
<dbReference type="eggNOG" id="COG1898">
    <property type="taxonomic scope" value="Bacteria"/>
</dbReference>
<comment type="caution">
    <text evidence="3">The sequence shown here is derived from an EMBL/GenBank/DDBJ whole genome shotgun (WGS) entry which is preliminary data.</text>
</comment>
<name>I8IYS4_9BACL</name>
<dbReference type="PANTHER" id="PTHR21047">
    <property type="entry name" value="DTDP-6-DEOXY-D-GLUCOSE-3,5 EPIMERASE"/>
    <property type="match status" value="1"/>
</dbReference>
<dbReference type="PANTHER" id="PTHR21047:SF2">
    <property type="entry name" value="THYMIDINE DIPHOSPHO-4-KETO-RHAMNOSE 3,5-EPIMERASE"/>
    <property type="match status" value="1"/>
</dbReference>
<evidence type="ECO:0000313" key="4">
    <source>
        <dbReference type="Proteomes" id="UP000004080"/>
    </source>
</evidence>
<dbReference type="Gene3D" id="2.60.120.10">
    <property type="entry name" value="Jelly Rolls"/>
    <property type="match status" value="1"/>
</dbReference>